<evidence type="ECO:0000259" key="2">
    <source>
        <dbReference type="Pfam" id="PF12697"/>
    </source>
</evidence>
<dbReference type="Pfam" id="PF12697">
    <property type="entry name" value="Abhydrolase_6"/>
    <property type="match status" value="1"/>
</dbReference>
<dbReference type="SUPFAM" id="SSF53474">
    <property type="entry name" value="alpha/beta-Hydrolases"/>
    <property type="match status" value="1"/>
</dbReference>
<feature type="domain" description="AB hydrolase-1" evidence="2">
    <location>
        <begin position="25"/>
        <end position="214"/>
    </location>
</feature>
<organism evidence="3 4">
    <name type="scientific">Fodinicola feengrottensis</name>
    <dbReference type="NCBI Taxonomy" id="435914"/>
    <lineage>
        <taxon>Bacteria</taxon>
        <taxon>Bacillati</taxon>
        <taxon>Actinomycetota</taxon>
        <taxon>Actinomycetes</taxon>
        <taxon>Mycobacteriales</taxon>
        <taxon>Fodinicola</taxon>
    </lineage>
</organism>
<gene>
    <name evidence="3" type="ORF">GCM10009765_10450</name>
</gene>
<evidence type="ECO:0000256" key="1">
    <source>
        <dbReference type="ARBA" id="ARBA00022801"/>
    </source>
</evidence>
<dbReference type="InterPro" id="IPR000073">
    <property type="entry name" value="AB_hydrolase_1"/>
</dbReference>
<evidence type="ECO:0000313" key="4">
    <source>
        <dbReference type="Proteomes" id="UP001500618"/>
    </source>
</evidence>
<dbReference type="EMBL" id="BAAANY010000003">
    <property type="protein sequence ID" value="GAA1662882.1"/>
    <property type="molecule type" value="Genomic_DNA"/>
</dbReference>
<dbReference type="Gene3D" id="3.40.50.1820">
    <property type="entry name" value="alpha/beta hydrolase"/>
    <property type="match status" value="1"/>
</dbReference>
<dbReference type="PANTHER" id="PTHR43798">
    <property type="entry name" value="MONOACYLGLYCEROL LIPASE"/>
    <property type="match status" value="1"/>
</dbReference>
<keyword evidence="4" id="KW-1185">Reference proteome</keyword>
<comment type="caution">
    <text evidence="3">The sequence shown here is derived from an EMBL/GenBank/DDBJ whole genome shotgun (WGS) entry which is preliminary data.</text>
</comment>
<dbReference type="RefSeq" id="WP_344307629.1">
    <property type="nucleotide sequence ID" value="NZ_BAAANY010000003.1"/>
</dbReference>
<protein>
    <recommendedName>
        <fullName evidence="2">AB hydrolase-1 domain-containing protein</fullName>
    </recommendedName>
</protein>
<proteinExistence type="predicted"/>
<reference evidence="3 4" key="1">
    <citation type="journal article" date="2019" name="Int. J. Syst. Evol. Microbiol.">
        <title>The Global Catalogue of Microorganisms (GCM) 10K type strain sequencing project: providing services to taxonomists for standard genome sequencing and annotation.</title>
        <authorList>
            <consortium name="The Broad Institute Genomics Platform"/>
            <consortium name="The Broad Institute Genome Sequencing Center for Infectious Disease"/>
            <person name="Wu L."/>
            <person name="Ma J."/>
        </authorList>
    </citation>
    <scope>NUCLEOTIDE SEQUENCE [LARGE SCALE GENOMIC DNA]</scope>
    <source>
        <strain evidence="3 4">JCM 14718</strain>
    </source>
</reference>
<sequence>MSFAQARSADGTPIAFAATGTGDPVVLVHGAGGNAASWLLVARQLAASFTVLSVERRGRGASGDRADHSFQREIEDVLAVIDAAGAPVHLVGHSYGAGLSLYAAAQTDAVRSLTLYEPPVGLRKVRVDFWDDAEVLVAADDLDQLLLQFLTEVVQVSAEELQALRTVPHMWERTLDGVRLLPREGRAFAAAMPPPDDVLAKISVPTQLVLGGETTAELYFEGLEVIENGIAGLKRATIAGQRHLANTFAPAEVAGLITRFALTA</sequence>
<dbReference type="PANTHER" id="PTHR43798:SF31">
    <property type="entry name" value="AB HYDROLASE SUPERFAMILY PROTEIN YCLE"/>
    <property type="match status" value="1"/>
</dbReference>
<accession>A0ABN2G0K7</accession>
<dbReference type="InterPro" id="IPR050266">
    <property type="entry name" value="AB_hydrolase_sf"/>
</dbReference>
<evidence type="ECO:0000313" key="3">
    <source>
        <dbReference type="EMBL" id="GAA1662882.1"/>
    </source>
</evidence>
<dbReference type="Proteomes" id="UP001500618">
    <property type="component" value="Unassembled WGS sequence"/>
</dbReference>
<dbReference type="InterPro" id="IPR029058">
    <property type="entry name" value="AB_hydrolase_fold"/>
</dbReference>
<name>A0ABN2G0K7_9ACTN</name>
<keyword evidence="1" id="KW-0378">Hydrolase</keyword>